<dbReference type="GO" id="GO:0071555">
    <property type="term" value="P:cell wall organization"/>
    <property type="evidence" value="ECO:0007669"/>
    <property type="project" value="UniProtKB-KW"/>
</dbReference>
<dbReference type="PANTHER" id="PTHR43445:SF3">
    <property type="entry name" value="UDP-N-ACETYLMURAMATE--L-ALANINE LIGASE"/>
    <property type="match status" value="1"/>
</dbReference>
<dbReference type="Pfam" id="PF01225">
    <property type="entry name" value="Mur_ligase"/>
    <property type="match status" value="1"/>
</dbReference>
<dbReference type="InterPro" id="IPR036565">
    <property type="entry name" value="Mur-like_cat_sf"/>
</dbReference>
<keyword evidence="9 14" id="KW-0133">Cell shape</keyword>
<evidence type="ECO:0000313" key="20">
    <source>
        <dbReference type="Proteomes" id="UP000199403"/>
    </source>
</evidence>
<evidence type="ECO:0000256" key="6">
    <source>
        <dbReference type="ARBA" id="ARBA00022618"/>
    </source>
</evidence>
<evidence type="ECO:0000256" key="11">
    <source>
        <dbReference type="ARBA" id="ARBA00023306"/>
    </source>
</evidence>
<evidence type="ECO:0000256" key="15">
    <source>
        <dbReference type="SAM" id="Phobius"/>
    </source>
</evidence>
<dbReference type="InterPro" id="IPR050061">
    <property type="entry name" value="MurCDEF_pg_biosynth"/>
</dbReference>
<keyword evidence="4 14" id="KW-0963">Cytoplasm</keyword>
<dbReference type="SUPFAM" id="SSF53244">
    <property type="entry name" value="MurD-like peptide ligases, peptide-binding domain"/>
    <property type="match status" value="1"/>
</dbReference>
<dbReference type="Gene3D" id="3.40.50.720">
    <property type="entry name" value="NAD(P)-binding Rossmann-like Domain"/>
    <property type="match status" value="1"/>
</dbReference>
<feature type="transmembrane region" description="Helical" evidence="15">
    <location>
        <begin position="9"/>
        <end position="27"/>
    </location>
</feature>
<dbReference type="InterPro" id="IPR000713">
    <property type="entry name" value="Mur_ligase_N"/>
</dbReference>
<feature type="domain" description="Mur ligase central" evidence="18">
    <location>
        <begin position="119"/>
        <end position="302"/>
    </location>
</feature>
<comment type="function">
    <text evidence="14">Cell wall formation.</text>
</comment>
<evidence type="ECO:0000256" key="3">
    <source>
        <dbReference type="ARBA" id="ARBA00012211"/>
    </source>
</evidence>
<keyword evidence="12 14" id="KW-0961">Cell wall biogenesis/degradation</keyword>
<proteinExistence type="inferred from homology"/>
<dbReference type="GO" id="GO:0009252">
    <property type="term" value="P:peptidoglycan biosynthetic process"/>
    <property type="evidence" value="ECO:0007669"/>
    <property type="project" value="UniProtKB-UniRule"/>
</dbReference>
<keyword evidence="6 14" id="KW-0132">Cell division</keyword>
<keyword evidence="10 14" id="KW-0573">Peptidoglycan synthesis</keyword>
<feature type="binding site" evidence="14">
    <location>
        <begin position="121"/>
        <end position="127"/>
    </location>
    <ligand>
        <name>ATP</name>
        <dbReference type="ChEBI" id="CHEBI:30616"/>
    </ligand>
</feature>
<keyword evidence="20" id="KW-1185">Reference proteome</keyword>
<gene>
    <name evidence="14" type="primary">murC</name>
    <name evidence="19" type="ORF">SAMN05192553_11444</name>
</gene>
<evidence type="ECO:0000259" key="16">
    <source>
        <dbReference type="Pfam" id="PF01225"/>
    </source>
</evidence>
<dbReference type="GO" id="GO:0008360">
    <property type="term" value="P:regulation of cell shape"/>
    <property type="evidence" value="ECO:0007669"/>
    <property type="project" value="UniProtKB-KW"/>
</dbReference>
<dbReference type="SUPFAM" id="SSF51984">
    <property type="entry name" value="MurCD N-terminal domain"/>
    <property type="match status" value="1"/>
</dbReference>
<keyword evidence="7 14" id="KW-0547">Nucleotide-binding</keyword>
<dbReference type="PANTHER" id="PTHR43445">
    <property type="entry name" value="UDP-N-ACETYLMURAMATE--L-ALANINE LIGASE-RELATED"/>
    <property type="match status" value="1"/>
</dbReference>
<dbReference type="Pfam" id="PF02875">
    <property type="entry name" value="Mur_ligase_C"/>
    <property type="match status" value="1"/>
</dbReference>
<evidence type="ECO:0000256" key="1">
    <source>
        <dbReference type="ARBA" id="ARBA00004496"/>
    </source>
</evidence>
<dbReference type="GO" id="GO:0005737">
    <property type="term" value="C:cytoplasm"/>
    <property type="evidence" value="ECO:0007669"/>
    <property type="project" value="UniProtKB-SubCell"/>
</dbReference>
<evidence type="ECO:0000256" key="12">
    <source>
        <dbReference type="ARBA" id="ARBA00023316"/>
    </source>
</evidence>
<dbReference type="SUPFAM" id="SSF53623">
    <property type="entry name" value="MurD-like peptide ligases, catalytic domain"/>
    <property type="match status" value="1"/>
</dbReference>
<dbReference type="GO" id="GO:0008763">
    <property type="term" value="F:UDP-N-acetylmuramate-L-alanine ligase activity"/>
    <property type="evidence" value="ECO:0007669"/>
    <property type="project" value="UniProtKB-UniRule"/>
</dbReference>
<evidence type="ECO:0000256" key="8">
    <source>
        <dbReference type="ARBA" id="ARBA00022840"/>
    </source>
</evidence>
<accession>A0A1H7BSD1</accession>
<evidence type="ECO:0000256" key="5">
    <source>
        <dbReference type="ARBA" id="ARBA00022598"/>
    </source>
</evidence>
<keyword evidence="11 14" id="KW-0131">Cell cycle</keyword>
<dbReference type="Gene3D" id="3.40.1190.10">
    <property type="entry name" value="Mur-like, catalytic domain"/>
    <property type="match status" value="1"/>
</dbReference>
<comment type="subcellular location">
    <subcellularLocation>
        <location evidence="1 14">Cytoplasm</location>
    </subcellularLocation>
</comment>
<dbReference type="UniPathway" id="UPA00219"/>
<sequence>MNVKNLHSVYFLGIGGIGMSAIARWFAHIGVPVFGYDKTPSPLTETLESEGMHVSYRDDPDQIPAAFLQTDTKKTLVIWTPAVPQSSALFRFFTDQGYTLMKRSAVLGLITKSMETVAVAGTHGKTTTSSMIAHLLKNAGHNTAAFLGGLTQNYQSNLILHDEGSKEAPVVVVEADEFDRSFLQLHPNVSIVTSIDPDHLDIYGDPDHFLEGFLAFIRLTNPTGQLFIQHRAYEKIKDREYGTVPVRTYGLDTGSIRAENIQAGTITFSFDYCSETERIDDLNLHVPGFHNIENALAAIAAARYFGLSENAIKEGIASYRGVKRRFEFIHSGETITYIDDYAHHPEEIRSFLHSVKAMYPAKRLTAVFQPHLFTRTRDFAAGFSESLSLADEVLLLDIYPAREMPLPGVTAAMLLPAISSPVKRILEKEALLPYLKQRPPEVLVTIGAGDIDRLVEPIAKWIADERT</sequence>
<dbReference type="Pfam" id="PF08245">
    <property type="entry name" value="Mur_ligase_M"/>
    <property type="match status" value="1"/>
</dbReference>
<dbReference type="OrthoDB" id="9804126at2"/>
<evidence type="ECO:0000256" key="13">
    <source>
        <dbReference type="ARBA" id="ARBA00047833"/>
    </source>
</evidence>
<comment type="similarity">
    <text evidence="14">Belongs to the MurCDEF family.</text>
</comment>
<name>A0A1H7BSD1_9BACT</name>
<dbReference type="GO" id="GO:0005524">
    <property type="term" value="F:ATP binding"/>
    <property type="evidence" value="ECO:0007669"/>
    <property type="project" value="UniProtKB-UniRule"/>
</dbReference>
<keyword evidence="15" id="KW-0472">Membrane</keyword>
<organism evidence="19 20">
    <name type="scientific">Cyclobacterium xiamenense</name>
    <dbReference type="NCBI Taxonomy" id="1297121"/>
    <lineage>
        <taxon>Bacteria</taxon>
        <taxon>Pseudomonadati</taxon>
        <taxon>Bacteroidota</taxon>
        <taxon>Cytophagia</taxon>
        <taxon>Cytophagales</taxon>
        <taxon>Cyclobacteriaceae</taxon>
        <taxon>Cyclobacterium</taxon>
    </lineage>
</organism>
<dbReference type="Proteomes" id="UP000199403">
    <property type="component" value="Unassembled WGS sequence"/>
</dbReference>
<dbReference type="GO" id="GO:0051301">
    <property type="term" value="P:cell division"/>
    <property type="evidence" value="ECO:0007669"/>
    <property type="project" value="UniProtKB-KW"/>
</dbReference>
<dbReference type="InterPro" id="IPR013221">
    <property type="entry name" value="Mur_ligase_cen"/>
</dbReference>
<feature type="domain" description="Mur ligase N-terminal catalytic" evidence="16">
    <location>
        <begin position="9"/>
        <end position="111"/>
    </location>
</feature>
<dbReference type="InterPro" id="IPR036615">
    <property type="entry name" value="Mur_ligase_C_dom_sf"/>
</dbReference>
<evidence type="ECO:0000256" key="7">
    <source>
        <dbReference type="ARBA" id="ARBA00022741"/>
    </source>
</evidence>
<dbReference type="InterPro" id="IPR005758">
    <property type="entry name" value="UDP-N-AcMur_Ala_ligase_MurC"/>
</dbReference>
<dbReference type="RefSeq" id="WP_092178818.1">
    <property type="nucleotide sequence ID" value="NZ_FNZH01000014.1"/>
</dbReference>
<keyword evidence="15" id="KW-0812">Transmembrane</keyword>
<evidence type="ECO:0000313" key="19">
    <source>
        <dbReference type="EMBL" id="SEJ80106.1"/>
    </source>
</evidence>
<dbReference type="EC" id="6.3.2.8" evidence="3 14"/>
<feature type="domain" description="Mur ligase C-terminal" evidence="17">
    <location>
        <begin position="324"/>
        <end position="448"/>
    </location>
</feature>
<comment type="pathway">
    <text evidence="2 14">Cell wall biogenesis; peptidoglycan biosynthesis.</text>
</comment>
<evidence type="ECO:0000256" key="14">
    <source>
        <dbReference type="HAMAP-Rule" id="MF_00046"/>
    </source>
</evidence>
<evidence type="ECO:0000256" key="9">
    <source>
        <dbReference type="ARBA" id="ARBA00022960"/>
    </source>
</evidence>
<reference evidence="20" key="1">
    <citation type="submission" date="2016-10" db="EMBL/GenBank/DDBJ databases">
        <authorList>
            <person name="Varghese N."/>
            <person name="Submissions S."/>
        </authorList>
    </citation>
    <scope>NUCLEOTIDE SEQUENCE [LARGE SCALE GENOMIC DNA]</scope>
    <source>
        <strain evidence="20">IBRC-M 10761</strain>
    </source>
</reference>
<dbReference type="STRING" id="1416801.SAMN05192553_11444"/>
<dbReference type="InterPro" id="IPR004101">
    <property type="entry name" value="Mur_ligase_C"/>
</dbReference>
<dbReference type="EMBL" id="FNZH01000014">
    <property type="protein sequence ID" value="SEJ80106.1"/>
    <property type="molecule type" value="Genomic_DNA"/>
</dbReference>
<evidence type="ECO:0000256" key="4">
    <source>
        <dbReference type="ARBA" id="ARBA00022490"/>
    </source>
</evidence>
<evidence type="ECO:0000256" key="10">
    <source>
        <dbReference type="ARBA" id="ARBA00022984"/>
    </source>
</evidence>
<evidence type="ECO:0000259" key="17">
    <source>
        <dbReference type="Pfam" id="PF02875"/>
    </source>
</evidence>
<dbReference type="AlphaFoldDB" id="A0A1H7BSD1"/>
<keyword evidence="5 14" id="KW-0436">Ligase</keyword>
<dbReference type="HAMAP" id="MF_00046">
    <property type="entry name" value="MurC"/>
    <property type="match status" value="1"/>
</dbReference>
<comment type="catalytic activity">
    <reaction evidence="13 14">
        <text>UDP-N-acetyl-alpha-D-muramate + L-alanine + ATP = UDP-N-acetyl-alpha-D-muramoyl-L-alanine + ADP + phosphate + H(+)</text>
        <dbReference type="Rhea" id="RHEA:23372"/>
        <dbReference type="ChEBI" id="CHEBI:15378"/>
        <dbReference type="ChEBI" id="CHEBI:30616"/>
        <dbReference type="ChEBI" id="CHEBI:43474"/>
        <dbReference type="ChEBI" id="CHEBI:57972"/>
        <dbReference type="ChEBI" id="CHEBI:70757"/>
        <dbReference type="ChEBI" id="CHEBI:83898"/>
        <dbReference type="ChEBI" id="CHEBI:456216"/>
        <dbReference type="EC" id="6.3.2.8"/>
    </reaction>
</comment>
<dbReference type="NCBIfam" id="TIGR01082">
    <property type="entry name" value="murC"/>
    <property type="match status" value="1"/>
</dbReference>
<keyword evidence="15" id="KW-1133">Transmembrane helix</keyword>
<protein>
    <recommendedName>
        <fullName evidence="3 14">UDP-N-acetylmuramate--L-alanine ligase</fullName>
        <ecNumber evidence="3 14">6.3.2.8</ecNumber>
    </recommendedName>
    <alternativeName>
        <fullName evidence="14">UDP-N-acetylmuramoyl-L-alanine synthetase</fullName>
    </alternativeName>
</protein>
<evidence type="ECO:0000259" key="18">
    <source>
        <dbReference type="Pfam" id="PF08245"/>
    </source>
</evidence>
<evidence type="ECO:0000256" key="2">
    <source>
        <dbReference type="ARBA" id="ARBA00004752"/>
    </source>
</evidence>
<dbReference type="Gene3D" id="3.90.190.20">
    <property type="entry name" value="Mur ligase, C-terminal domain"/>
    <property type="match status" value="1"/>
</dbReference>
<keyword evidence="8 14" id="KW-0067">ATP-binding</keyword>